<dbReference type="PROSITE" id="PS51192">
    <property type="entry name" value="HELICASE_ATP_BIND_1"/>
    <property type="match status" value="1"/>
</dbReference>
<dbReference type="KEGG" id="psac:PSM36_3269"/>
<dbReference type="PANTHER" id="PTHR13710:SF105">
    <property type="entry name" value="ATP-DEPENDENT DNA HELICASE Q1"/>
    <property type="match status" value="1"/>
</dbReference>
<protein>
    <recommendedName>
        <fullName evidence="11">ATP-dependent DNA helicase RecQ</fullName>
        <ecNumber evidence="10">5.6.2.4</ecNumber>
    </recommendedName>
    <alternativeName>
        <fullName evidence="12">DNA 3'-5' helicase RecQ</fullName>
    </alternativeName>
</protein>
<reference evidence="16" key="1">
    <citation type="submission" date="2016-08" db="EMBL/GenBank/DDBJ databases">
        <authorList>
            <person name="Wibberg D."/>
        </authorList>
    </citation>
    <scope>NUCLEOTIDE SEQUENCE [LARGE SCALE GENOMIC DNA]</scope>
</reference>
<gene>
    <name evidence="15" type="ORF">PSM36_3269</name>
</gene>
<dbReference type="InterPro" id="IPR001650">
    <property type="entry name" value="Helicase_C-like"/>
</dbReference>
<dbReference type="Proteomes" id="UP000187464">
    <property type="component" value="Chromosome I"/>
</dbReference>
<dbReference type="EC" id="5.6.2.4" evidence="10"/>
<evidence type="ECO:0000256" key="3">
    <source>
        <dbReference type="ARBA" id="ARBA00022741"/>
    </source>
</evidence>
<dbReference type="GO" id="GO:0005524">
    <property type="term" value="F:ATP binding"/>
    <property type="evidence" value="ECO:0007669"/>
    <property type="project" value="UniProtKB-KW"/>
</dbReference>
<dbReference type="GO" id="GO:0006310">
    <property type="term" value="P:DNA recombination"/>
    <property type="evidence" value="ECO:0007669"/>
    <property type="project" value="InterPro"/>
</dbReference>
<evidence type="ECO:0000256" key="4">
    <source>
        <dbReference type="ARBA" id="ARBA00022801"/>
    </source>
</evidence>
<dbReference type="Pfam" id="PF00271">
    <property type="entry name" value="Helicase_C"/>
    <property type="match status" value="1"/>
</dbReference>
<evidence type="ECO:0000313" key="15">
    <source>
        <dbReference type="EMBL" id="SCD22054.1"/>
    </source>
</evidence>
<dbReference type="InterPro" id="IPR027417">
    <property type="entry name" value="P-loop_NTPase"/>
</dbReference>
<evidence type="ECO:0000256" key="10">
    <source>
        <dbReference type="ARBA" id="ARBA00034808"/>
    </source>
</evidence>
<dbReference type="STRING" id="1642647.PSM36_3269"/>
<evidence type="ECO:0000256" key="5">
    <source>
        <dbReference type="ARBA" id="ARBA00022806"/>
    </source>
</evidence>
<evidence type="ECO:0000259" key="13">
    <source>
        <dbReference type="PROSITE" id="PS51192"/>
    </source>
</evidence>
<organism evidence="15 16">
    <name type="scientific">Proteiniphilum saccharofermentans</name>
    <dbReference type="NCBI Taxonomy" id="1642647"/>
    <lineage>
        <taxon>Bacteria</taxon>
        <taxon>Pseudomonadati</taxon>
        <taxon>Bacteroidota</taxon>
        <taxon>Bacteroidia</taxon>
        <taxon>Bacteroidales</taxon>
        <taxon>Dysgonomonadaceae</taxon>
        <taxon>Proteiniphilum</taxon>
    </lineage>
</organism>
<keyword evidence="8" id="KW-0413">Isomerase</keyword>
<dbReference type="SMART" id="SM00490">
    <property type="entry name" value="HELICc"/>
    <property type="match status" value="1"/>
</dbReference>
<dbReference type="FunFam" id="3.40.50.300:FF:001389">
    <property type="entry name" value="ATP-dependent DNA helicase RecQ"/>
    <property type="match status" value="1"/>
</dbReference>
<dbReference type="Pfam" id="PF16124">
    <property type="entry name" value="RecQ_Zn_bind"/>
    <property type="match status" value="1"/>
</dbReference>
<keyword evidence="4" id="KW-0378">Hydrolase</keyword>
<evidence type="ECO:0000256" key="1">
    <source>
        <dbReference type="ARBA" id="ARBA00005446"/>
    </source>
</evidence>
<dbReference type="RefSeq" id="WP_076931759.1">
    <property type="nucleotide sequence ID" value="NZ_LT605205.1"/>
</dbReference>
<sequence length="646" mass="74187">MQSDLFHNILRENWGYSSFRPLQEEIIQSIWEGRDTLGLMPTGGGKSLTFQVPVLGMKGICLVVTPLIALMKDQVDNLRERGIKAAAVYSGMSREEIITTLENCIFGDYKFLYVSPERLSSEIFIAKLQAMNVCLLVVDESHCISQWGYDFRPSYLKIAEIRKLLEGVPLLALTATATREVVDDIQEKLLFKEKNVFRVSFERENLSYVVRTVENKTGELLHVLQSVPGSAIVYVRSRQKTAEVAQSLRKAGISADFFHAGLSYEDKVFRQNAWKMNDCRVIVATNAFGMGIDKPDVRTVVHLDLPNSLEEYFQEAGRAGRDGERSYAIILYTKADSAKLKKRITDSFPARDFVLRVYEALGNYYQIAVGAGYNDVYDFSLQEFCQPYKLPFLQTHHALKILELAGYIEYTEEIDMRSRIRFLIYRDDIYSLHLEKEMDGLLHAVLRNYTGVFSDDVYIDESLLAVKTGKSRREICEMLIALSRAKYIRYIPQKKTPFIVFTTSREDAQFVSIPRTVYEERKKRFEKRIFSMIHYAEEADVCRGRMLLIYFGELSAEDCGHCDVCLKKSATGLPNYLFHQIANKLRDTLLQQVSLRFNELIDAVLDKNENSEENRERVIPVLRFLIDTGEFTLTDDVVTSVKKVEN</sequence>
<dbReference type="CDD" id="cd17920">
    <property type="entry name" value="DEXHc_RecQ"/>
    <property type="match status" value="1"/>
</dbReference>
<dbReference type="AlphaFoldDB" id="A0A1R3TEK6"/>
<accession>A0A1R3TEK6</accession>
<dbReference type="InterPro" id="IPR036388">
    <property type="entry name" value="WH-like_DNA-bd_sf"/>
</dbReference>
<dbReference type="GO" id="GO:0003677">
    <property type="term" value="F:DNA binding"/>
    <property type="evidence" value="ECO:0007669"/>
    <property type="project" value="UniProtKB-KW"/>
</dbReference>
<evidence type="ECO:0000256" key="2">
    <source>
        <dbReference type="ARBA" id="ARBA00022723"/>
    </source>
</evidence>
<proteinExistence type="inferred from homology"/>
<comment type="catalytic activity">
    <reaction evidence="9">
        <text>Couples ATP hydrolysis with the unwinding of duplex DNA by translocating in the 3'-5' direction.</text>
        <dbReference type="EC" id="5.6.2.4"/>
    </reaction>
</comment>
<comment type="similarity">
    <text evidence="1">Belongs to the helicase family. RecQ subfamily.</text>
</comment>
<dbReference type="InterPro" id="IPR014001">
    <property type="entry name" value="Helicase_ATP-bd"/>
</dbReference>
<keyword evidence="2" id="KW-0479">Metal-binding</keyword>
<evidence type="ECO:0000256" key="8">
    <source>
        <dbReference type="ARBA" id="ARBA00023235"/>
    </source>
</evidence>
<dbReference type="GO" id="GO:0043590">
    <property type="term" value="C:bacterial nucleoid"/>
    <property type="evidence" value="ECO:0007669"/>
    <property type="project" value="TreeGrafter"/>
</dbReference>
<dbReference type="GO" id="GO:0030894">
    <property type="term" value="C:replisome"/>
    <property type="evidence" value="ECO:0007669"/>
    <property type="project" value="TreeGrafter"/>
</dbReference>
<dbReference type="GO" id="GO:0043138">
    <property type="term" value="F:3'-5' DNA helicase activity"/>
    <property type="evidence" value="ECO:0007669"/>
    <property type="project" value="UniProtKB-EC"/>
</dbReference>
<dbReference type="EMBL" id="LT605205">
    <property type="protein sequence ID" value="SCD22054.1"/>
    <property type="molecule type" value="Genomic_DNA"/>
</dbReference>
<evidence type="ECO:0000256" key="6">
    <source>
        <dbReference type="ARBA" id="ARBA00022840"/>
    </source>
</evidence>
<dbReference type="PANTHER" id="PTHR13710">
    <property type="entry name" value="DNA HELICASE RECQ FAMILY MEMBER"/>
    <property type="match status" value="1"/>
</dbReference>
<keyword evidence="7" id="KW-0238">DNA-binding</keyword>
<dbReference type="InterPro" id="IPR004589">
    <property type="entry name" value="DNA_helicase_ATP-dep_RecQ"/>
</dbReference>
<evidence type="ECO:0000256" key="9">
    <source>
        <dbReference type="ARBA" id="ARBA00034617"/>
    </source>
</evidence>
<dbReference type="GO" id="GO:0005737">
    <property type="term" value="C:cytoplasm"/>
    <property type="evidence" value="ECO:0007669"/>
    <property type="project" value="TreeGrafter"/>
</dbReference>
<feature type="domain" description="Helicase ATP-binding" evidence="13">
    <location>
        <begin position="27"/>
        <end position="195"/>
    </location>
</feature>
<dbReference type="InterPro" id="IPR032284">
    <property type="entry name" value="RecQ_Zn-bd"/>
</dbReference>
<dbReference type="Gene3D" id="3.40.50.300">
    <property type="entry name" value="P-loop containing nucleotide triphosphate hydrolases"/>
    <property type="match status" value="2"/>
</dbReference>
<evidence type="ECO:0000256" key="7">
    <source>
        <dbReference type="ARBA" id="ARBA00023125"/>
    </source>
</evidence>
<dbReference type="GO" id="GO:0046872">
    <property type="term" value="F:metal ion binding"/>
    <property type="evidence" value="ECO:0007669"/>
    <property type="project" value="UniProtKB-KW"/>
</dbReference>
<dbReference type="InterPro" id="IPR011545">
    <property type="entry name" value="DEAD/DEAH_box_helicase_dom"/>
</dbReference>
<keyword evidence="3" id="KW-0547">Nucleotide-binding</keyword>
<name>A0A1R3TEK6_9BACT</name>
<dbReference type="Pfam" id="PF00270">
    <property type="entry name" value="DEAD"/>
    <property type="match status" value="1"/>
</dbReference>
<evidence type="ECO:0000259" key="14">
    <source>
        <dbReference type="PROSITE" id="PS51194"/>
    </source>
</evidence>
<dbReference type="SMART" id="SM00487">
    <property type="entry name" value="DEXDc"/>
    <property type="match status" value="1"/>
</dbReference>
<feature type="domain" description="Helicase C-terminal" evidence="14">
    <location>
        <begin position="219"/>
        <end position="365"/>
    </location>
</feature>
<keyword evidence="16" id="KW-1185">Reference proteome</keyword>
<dbReference type="GO" id="GO:0016787">
    <property type="term" value="F:hydrolase activity"/>
    <property type="evidence" value="ECO:0007669"/>
    <property type="project" value="UniProtKB-KW"/>
</dbReference>
<evidence type="ECO:0000256" key="11">
    <source>
        <dbReference type="ARBA" id="ARBA00044535"/>
    </source>
</evidence>
<dbReference type="PROSITE" id="PS51194">
    <property type="entry name" value="HELICASE_CTER"/>
    <property type="match status" value="1"/>
</dbReference>
<dbReference type="GO" id="GO:0006281">
    <property type="term" value="P:DNA repair"/>
    <property type="evidence" value="ECO:0007669"/>
    <property type="project" value="TreeGrafter"/>
</dbReference>
<keyword evidence="6" id="KW-0067">ATP-binding</keyword>
<dbReference type="GO" id="GO:0009378">
    <property type="term" value="F:four-way junction helicase activity"/>
    <property type="evidence" value="ECO:0007669"/>
    <property type="project" value="TreeGrafter"/>
</dbReference>
<dbReference type="NCBIfam" id="TIGR00614">
    <property type="entry name" value="recQ_fam"/>
    <property type="match status" value="1"/>
</dbReference>
<dbReference type="SUPFAM" id="SSF52540">
    <property type="entry name" value="P-loop containing nucleoside triphosphate hydrolases"/>
    <property type="match status" value="1"/>
</dbReference>
<evidence type="ECO:0000313" key="16">
    <source>
        <dbReference type="Proteomes" id="UP000187464"/>
    </source>
</evidence>
<evidence type="ECO:0000256" key="12">
    <source>
        <dbReference type="ARBA" id="ARBA00044550"/>
    </source>
</evidence>
<dbReference type="Gene3D" id="1.10.10.10">
    <property type="entry name" value="Winged helix-like DNA-binding domain superfamily/Winged helix DNA-binding domain"/>
    <property type="match status" value="1"/>
</dbReference>
<keyword evidence="5 15" id="KW-0347">Helicase</keyword>